<organism evidence="11 12">
    <name type="scientific">Mucilaginibacter polytrichastri</name>
    <dbReference type="NCBI Taxonomy" id="1302689"/>
    <lineage>
        <taxon>Bacteria</taxon>
        <taxon>Pseudomonadati</taxon>
        <taxon>Bacteroidota</taxon>
        <taxon>Sphingobacteriia</taxon>
        <taxon>Sphingobacteriales</taxon>
        <taxon>Sphingobacteriaceae</taxon>
        <taxon>Mucilaginibacter</taxon>
    </lineage>
</organism>
<dbReference type="Proteomes" id="UP000186720">
    <property type="component" value="Unassembled WGS sequence"/>
</dbReference>
<dbReference type="Gene3D" id="3.30.565.10">
    <property type="entry name" value="Histidine kinase-like ATPase, C-terminal domain"/>
    <property type="match status" value="1"/>
</dbReference>
<comment type="catalytic activity">
    <reaction evidence="1">
        <text>ATP + protein L-histidine = ADP + protein N-phospho-L-histidine.</text>
        <dbReference type="EC" id="2.7.13.3"/>
    </reaction>
</comment>
<evidence type="ECO:0000259" key="10">
    <source>
        <dbReference type="PROSITE" id="PS50110"/>
    </source>
</evidence>
<dbReference type="FunFam" id="1.10.287.130:FF:000045">
    <property type="entry name" value="Two-component system sensor histidine kinase/response regulator"/>
    <property type="match status" value="1"/>
</dbReference>
<sequence>MKRPSYPNTLYFIKTFIVFLFIFLCHQLVQAQPKNKDLTALRKTRNPDTIRMLSAKLITEARKNNDQLLEGIVIFLQSKMAYRQGNVASALDLARQSVKHTNQKDSDTYTRASLMVAYMLAKQGKNVEALQTAFKMLRETDELHWKKMNIYSLVCISDIYQGMGNPSEALPYALKSSKEALELKDSSMYIISLSNISDLYSNSHIKSAANIKKATKYLEIVLSPPYLHFVAETSFDNSRFLGNLGSLYGQANDKRAESTIKQAIAISSEHKYTTLEKSQLSALIEVYNNQQRYAEAVKYGQQAIALDPGSENDKNMQKNLFNKLKEGYEGLGNYKLAYEYYGKSVKLEDSLSNLEKTKNAAELDKKYRNDERLIIADNETKLFHQQRNYLILLAILIAVALIATYNWLVYKRKKEAALLIKEREQLEKLAALKTRFFANISHELRTPLTLIMGPAGQLMDKEVDDEAQEQHYLKTIIRNGNKLLNLVNELLDLGKLEAGKLVLKLKPVALANFTKIIYQGFYSAAAFKKINYALVSTIDEQLFADLDIEKFEKISTNLISNAIKFTPNDGSITVTALTTDDAFNFSVTNSGAGIHPDDLPNVFDRYYQGHNEEQQLQGGTGIGLAIVREFTELMGGTITIDNVWKESVTFKVSIPLVNAELRPAEPQTVIGTIDIIEPVAITIDDNKMLVMIVEDNVDMAGYIADILKPTHTLVTAGNGAEALTMLNAMEKLPSLIISDVMMPEMDGFTLLETLKQTDNFCTIPVIMLTALTDKQHRLKALNTGVDDYITKPFSKDELIARVTNLISNAAARFELATSITPTLFETESTLANDADITPEESEIIHVSPADLVWLAELDTVVRMHVGKTDLNLYMLSDAVAISERQLFRRIKAITGLTPNKYIRTIRLQIAREAIESGKYRTIAEISYVAGFETPAYFSKLFKEYYGREVSDLL</sequence>
<feature type="domain" description="HTH araC/xylS-type" evidence="8">
    <location>
        <begin position="855"/>
        <end position="953"/>
    </location>
</feature>
<dbReference type="EMBL" id="MPPL01000001">
    <property type="protein sequence ID" value="OKS85202.1"/>
    <property type="molecule type" value="Genomic_DNA"/>
</dbReference>
<evidence type="ECO:0000256" key="1">
    <source>
        <dbReference type="ARBA" id="ARBA00000085"/>
    </source>
</evidence>
<dbReference type="PROSITE" id="PS50110">
    <property type="entry name" value="RESPONSE_REGULATORY"/>
    <property type="match status" value="1"/>
</dbReference>
<dbReference type="InterPro" id="IPR003594">
    <property type="entry name" value="HATPase_dom"/>
</dbReference>
<keyword evidence="7" id="KW-1133">Transmembrane helix</keyword>
<dbReference type="GO" id="GO:0000155">
    <property type="term" value="F:phosphorelay sensor kinase activity"/>
    <property type="evidence" value="ECO:0007669"/>
    <property type="project" value="InterPro"/>
</dbReference>
<dbReference type="InterPro" id="IPR036097">
    <property type="entry name" value="HisK_dim/P_sf"/>
</dbReference>
<evidence type="ECO:0000259" key="9">
    <source>
        <dbReference type="PROSITE" id="PS50109"/>
    </source>
</evidence>
<dbReference type="InterPro" id="IPR036890">
    <property type="entry name" value="HATPase_C_sf"/>
</dbReference>
<feature type="modified residue" description="4-aspartylphosphate" evidence="6">
    <location>
        <position position="739"/>
    </location>
</feature>
<keyword evidence="5" id="KW-0804">Transcription</keyword>
<dbReference type="CDD" id="cd00082">
    <property type="entry name" value="HisKA"/>
    <property type="match status" value="1"/>
</dbReference>
<reference evidence="11 12" key="1">
    <citation type="submission" date="2016-11" db="EMBL/GenBank/DDBJ databases">
        <title>Whole Genome Sequencing of Mucilaginibacter polytrichastri RG4-7(T) isolated from the moss sample.</title>
        <authorList>
            <person name="Li Y."/>
        </authorList>
    </citation>
    <scope>NUCLEOTIDE SEQUENCE [LARGE SCALE GENOMIC DNA]</scope>
    <source>
        <strain evidence="11 12">RG4-7</strain>
    </source>
</reference>
<proteinExistence type="predicted"/>
<evidence type="ECO:0000256" key="2">
    <source>
        <dbReference type="ARBA" id="ARBA00012438"/>
    </source>
</evidence>
<dbReference type="InterPro" id="IPR009057">
    <property type="entry name" value="Homeodomain-like_sf"/>
</dbReference>
<evidence type="ECO:0000259" key="8">
    <source>
        <dbReference type="PROSITE" id="PS01124"/>
    </source>
</evidence>
<dbReference type="PANTHER" id="PTHR43547:SF2">
    <property type="entry name" value="HYBRID SIGNAL TRANSDUCTION HISTIDINE KINASE C"/>
    <property type="match status" value="1"/>
</dbReference>
<dbReference type="RefSeq" id="WP_074488057.1">
    <property type="nucleotide sequence ID" value="NZ_FPAM01000001.1"/>
</dbReference>
<keyword evidence="7" id="KW-0472">Membrane</keyword>
<gene>
    <name evidence="11" type="ORF">RG47T_0646</name>
</gene>
<dbReference type="InterPro" id="IPR004358">
    <property type="entry name" value="Sig_transdc_His_kin-like_C"/>
</dbReference>
<dbReference type="Gene3D" id="3.40.50.2300">
    <property type="match status" value="1"/>
</dbReference>
<dbReference type="SMART" id="SM00342">
    <property type="entry name" value="HTH_ARAC"/>
    <property type="match status" value="1"/>
</dbReference>
<dbReference type="SMART" id="SM00387">
    <property type="entry name" value="HATPase_c"/>
    <property type="match status" value="1"/>
</dbReference>
<protein>
    <recommendedName>
        <fullName evidence="2">histidine kinase</fullName>
        <ecNumber evidence="2">2.7.13.3</ecNumber>
    </recommendedName>
</protein>
<evidence type="ECO:0000256" key="5">
    <source>
        <dbReference type="ARBA" id="ARBA00023163"/>
    </source>
</evidence>
<keyword evidence="3 6" id="KW-0597">Phosphoprotein</keyword>
<dbReference type="InterPro" id="IPR001789">
    <property type="entry name" value="Sig_transdc_resp-reg_receiver"/>
</dbReference>
<feature type="domain" description="Histidine kinase" evidence="9">
    <location>
        <begin position="439"/>
        <end position="658"/>
    </location>
</feature>
<dbReference type="SMART" id="SM00448">
    <property type="entry name" value="REC"/>
    <property type="match status" value="1"/>
</dbReference>
<dbReference type="PROSITE" id="PS01124">
    <property type="entry name" value="HTH_ARAC_FAMILY_2"/>
    <property type="match status" value="1"/>
</dbReference>
<evidence type="ECO:0000313" key="11">
    <source>
        <dbReference type="EMBL" id="OKS85202.1"/>
    </source>
</evidence>
<dbReference type="GO" id="GO:0043565">
    <property type="term" value="F:sequence-specific DNA binding"/>
    <property type="evidence" value="ECO:0007669"/>
    <property type="project" value="InterPro"/>
</dbReference>
<dbReference type="Gene3D" id="1.25.40.10">
    <property type="entry name" value="Tetratricopeptide repeat domain"/>
    <property type="match status" value="2"/>
</dbReference>
<dbReference type="Pfam" id="PF12833">
    <property type="entry name" value="HTH_18"/>
    <property type="match status" value="1"/>
</dbReference>
<dbReference type="InterPro" id="IPR005467">
    <property type="entry name" value="His_kinase_dom"/>
</dbReference>
<dbReference type="Pfam" id="PF00072">
    <property type="entry name" value="Response_reg"/>
    <property type="match status" value="1"/>
</dbReference>
<dbReference type="OrthoDB" id="9797097at2"/>
<dbReference type="SUPFAM" id="SSF52172">
    <property type="entry name" value="CheY-like"/>
    <property type="match status" value="1"/>
</dbReference>
<evidence type="ECO:0000256" key="7">
    <source>
        <dbReference type="SAM" id="Phobius"/>
    </source>
</evidence>
<dbReference type="CDD" id="cd17574">
    <property type="entry name" value="REC_OmpR"/>
    <property type="match status" value="1"/>
</dbReference>
<dbReference type="Pfam" id="PF00512">
    <property type="entry name" value="HisKA"/>
    <property type="match status" value="1"/>
</dbReference>
<dbReference type="InterPro" id="IPR011006">
    <property type="entry name" value="CheY-like_superfamily"/>
</dbReference>
<feature type="transmembrane region" description="Helical" evidence="7">
    <location>
        <begin position="389"/>
        <end position="410"/>
    </location>
</feature>
<dbReference type="CDD" id="cd00075">
    <property type="entry name" value="HATPase"/>
    <property type="match status" value="1"/>
</dbReference>
<dbReference type="InterPro" id="IPR011990">
    <property type="entry name" value="TPR-like_helical_dom_sf"/>
</dbReference>
<dbReference type="Pfam" id="PF02518">
    <property type="entry name" value="HATPase_c"/>
    <property type="match status" value="1"/>
</dbReference>
<dbReference type="Gene3D" id="1.10.287.130">
    <property type="match status" value="1"/>
</dbReference>
<dbReference type="PRINTS" id="PR00344">
    <property type="entry name" value="BCTRLSENSOR"/>
</dbReference>
<dbReference type="EC" id="2.7.13.3" evidence="2"/>
<dbReference type="GO" id="GO:0003700">
    <property type="term" value="F:DNA-binding transcription factor activity"/>
    <property type="evidence" value="ECO:0007669"/>
    <property type="project" value="InterPro"/>
</dbReference>
<keyword evidence="4" id="KW-0805">Transcription regulation</keyword>
<dbReference type="STRING" id="1302689.RG47T_0646"/>
<evidence type="ECO:0000256" key="4">
    <source>
        <dbReference type="ARBA" id="ARBA00023015"/>
    </source>
</evidence>
<dbReference type="Gene3D" id="1.10.10.60">
    <property type="entry name" value="Homeodomain-like"/>
    <property type="match status" value="1"/>
</dbReference>
<accession>A0A1Q5ZTV3</accession>
<dbReference type="PROSITE" id="PS50109">
    <property type="entry name" value="HIS_KIN"/>
    <property type="match status" value="1"/>
</dbReference>
<dbReference type="SUPFAM" id="SSF48452">
    <property type="entry name" value="TPR-like"/>
    <property type="match status" value="1"/>
</dbReference>
<comment type="caution">
    <text evidence="11">The sequence shown here is derived from an EMBL/GenBank/DDBJ whole genome shotgun (WGS) entry which is preliminary data.</text>
</comment>
<dbReference type="PANTHER" id="PTHR43547">
    <property type="entry name" value="TWO-COMPONENT HISTIDINE KINASE"/>
    <property type="match status" value="1"/>
</dbReference>
<dbReference type="AlphaFoldDB" id="A0A1Q5ZTV3"/>
<evidence type="ECO:0000313" key="12">
    <source>
        <dbReference type="Proteomes" id="UP000186720"/>
    </source>
</evidence>
<dbReference type="SUPFAM" id="SSF46689">
    <property type="entry name" value="Homeodomain-like"/>
    <property type="match status" value="1"/>
</dbReference>
<name>A0A1Q5ZTV3_9SPHI</name>
<keyword evidence="7" id="KW-0812">Transmembrane</keyword>
<dbReference type="SUPFAM" id="SSF55874">
    <property type="entry name" value="ATPase domain of HSP90 chaperone/DNA topoisomerase II/histidine kinase"/>
    <property type="match status" value="1"/>
</dbReference>
<dbReference type="SUPFAM" id="SSF47384">
    <property type="entry name" value="Homodimeric domain of signal transducing histidine kinase"/>
    <property type="match status" value="1"/>
</dbReference>
<dbReference type="InterPro" id="IPR018060">
    <property type="entry name" value="HTH_AraC"/>
</dbReference>
<dbReference type="InterPro" id="IPR003661">
    <property type="entry name" value="HisK_dim/P_dom"/>
</dbReference>
<evidence type="ECO:0000256" key="3">
    <source>
        <dbReference type="ARBA" id="ARBA00022553"/>
    </source>
</evidence>
<evidence type="ECO:0000256" key="6">
    <source>
        <dbReference type="PROSITE-ProRule" id="PRU00169"/>
    </source>
</evidence>
<feature type="domain" description="Response regulatory" evidence="10">
    <location>
        <begin position="689"/>
        <end position="806"/>
    </location>
</feature>
<keyword evidence="12" id="KW-1185">Reference proteome</keyword>
<dbReference type="SMART" id="SM00388">
    <property type="entry name" value="HisKA"/>
    <property type="match status" value="1"/>
</dbReference>